<dbReference type="CDD" id="cd07043">
    <property type="entry name" value="STAS_anti-anti-sigma_factors"/>
    <property type="match status" value="1"/>
</dbReference>
<organism evidence="3 4">
    <name type="scientific">Actinopolymorpha cephalotaxi</name>
    <dbReference type="NCBI Taxonomy" id="504797"/>
    <lineage>
        <taxon>Bacteria</taxon>
        <taxon>Bacillati</taxon>
        <taxon>Actinomycetota</taxon>
        <taxon>Actinomycetes</taxon>
        <taxon>Propionibacteriales</taxon>
        <taxon>Actinopolymorphaceae</taxon>
        <taxon>Actinopolymorpha</taxon>
    </lineage>
</organism>
<reference evidence="2 5" key="2">
    <citation type="submission" date="2020-07" db="EMBL/GenBank/DDBJ databases">
        <title>Sequencing the genomes of 1000 actinobacteria strains.</title>
        <authorList>
            <person name="Klenk H.-P."/>
        </authorList>
    </citation>
    <scope>NUCLEOTIDE SEQUENCE [LARGE SCALE GENOMIC DNA]</scope>
    <source>
        <strain evidence="2 5">DSM 45117</strain>
    </source>
</reference>
<dbReference type="InterPro" id="IPR025847">
    <property type="entry name" value="MEDS_domain"/>
</dbReference>
<protein>
    <submittedName>
        <fullName evidence="3">Anti-anti-sigma factor</fullName>
    </submittedName>
</protein>
<evidence type="ECO:0000313" key="4">
    <source>
        <dbReference type="Proteomes" id="UP000199052"/>
    </source>
</evidence>
<evidence type="ECO:0000313" key="2">
    <source>
        <dbReference type="EMBL" id="NYH86073.1"/>
    </source>
</evidence>
<dbReference type="RefSeq" id="WP_092885537.1">
    <property type="nucleotide sequence ID" value="NZ_FOOI01000012.1"/>
</dbReference>
<dbReference type="InterPro" id="IPR002645">
    <property type="entry name" value="STAS_dom"/>
</dbReference>
<evidence type="ECO:0000313" key="5">
    <source>
        <dbReference type="Proteomes" id="UP000533017"/>
    </source>
</evidence>
<dbReference type="InterPro" id="IPR036513">
    <property type="entry name" value="STAS_dom_sf"/>
</dbReference>
<keyword evidence="5" id="KW-1185">Reference proteome</keyword>
<dbReference type="Pfam" id="PF01740">
    <property type="entry name" value="STAS"/>
    <property type="match status" value="1"/>
</dbReference>
<evidence type="ECO:0000313" key="3">
    <source>
        <dbReference type="EMBL" id="SFH08787.1"/>
    </source>
</evidence>
<dbReference type="STRING" id="504797.SAMN05421678_11210"/>
<accession>A0A1I2X6Y1</accession>
<gene>
    <name evidence="2" type="ORF">FHR37_004924</name>
    <name evidence="3" type="ORF">SAMN05421678_11210</name>
</gene>
<feature type="domain" description="STAS" evidence="1">
    <location>
        <begin position="197"/>
        <end position="288"/>
    </location>
</feature>
<dbReference type="Gene3D" id="3.30.750.24">
    <property type="entry name" value="STAS domain"/>
    <property type="match status" value="1"/>
</dbReference>
<dbReference type="Proteomes" id="UP000199052">
    <property type="component" value="Unassembled WGS sequence"/>
</dbReference>
<dbReference type="Proteomes" id="UP000533017">
    <property type="component" value="Unassembled WGS sequence"/>
</dbReference>
<dbReference type="PROSITE" id="PS50801">
    <property type="entry name" value="STAS"/>
    <property type="match status" value="1"/>
</dbReference>
<reference evidence="3 4" key="1">
    <citation type="submission" date="2016-10" db="EMBL/GenBank/DDBJ databases">
        <authorList>
            <person name="de Groot N.N."/>
        </authorList>
    </citation>
    <scope>NUCLEOTIDE SEQUENCE [LARGE SCALE GENOMIC DNA]</scope>
    <source>
        <strain evidence="3 4">CPCC 202808</strain>
    </source>
</reference>
<dbReference type="OrthoDB" id="8482304at2"/>
<name>A0A1I2X6Y1_9ACTN</name>
<dbReference type="SUPFAM" id="SSF52091">
    <property type="entry name" value="SpoIIaa-like"/>
    <property type="match status" value="1"/>
</dbReference>
<dbReference type="AlphaFoldDB" id="A0A1I2X6Y1"/>
<dbReference type="EMBL" id="JACBZA010000001">
    <property type="protein sequence ID" value="NYH86073.1"/>
    <property type="molecule type" value="Genomic_DNA"/>
</dbReference>
<dbReference type="Pfam" id="PF14417">
    <property type="entry name" value="MEDS"/>
    <property type="match status" value="1"/>
</dbReference>
<proteinExistence type="predicted"/>
<sequence>MTFPQPVAQMQAGDHGCFSFGTEAEQHEVLTSYIYTGLRQHEQVMYFAAGDPASVLDFLRDSALEPDRFVASGQLRVIAPQQGFLAYTPFDPDIMVGQLRRAAARAFDAGYEGLRLTGEGSVLRGQPGSDRWPEYEQKAAEVFAVDPVVGLCQYDRRVFSPAEVAEAESWHARTVGPNPIYQDARLSITRMFEPPGFRMVGELDIAQVVDWLNWISRAADIETDLHLNLEELRFIDLAGARMLALLSDRLALHGRRLVLHELEPAQCLVFHLAGWDRLPNLVLSEVQT</sequence>
<evidence type="ECO:0000259" key="1">
    <source>
        <dbReference type="PROSITE" id="PS50801"/>
    </source>
</evidence>
<dbReference type="EMBL" id="FOOI01000012">
    <property type="protein sequence ID" value="SFH08787.1"/>
    <property type="molecule type" value="Genomic_DNA"/>
</dbReference>